<dbReference type="SUPFAM" id="SSF56784">
    <property type="entry name" value="HAD-like"/>
    <property type="match status" value="1"/>
</dbReference>
<dbReference type="SFLD" id="SFLDS00003">
    <property type="entry name" value="Haloacid_Dehalogenase"/>
    <property type="match status" value="1"/>
</dbReference>
<protein>
    <submittedName>
        <fullName evidence="1">Haloacid dehalogenase superfamily, subfamily IA, variant 3 with third motif having DD or ED</fullName>
    </submittedName>
</protein>
<dbReference type="Gene3D" id="1.10.150.240">
    <property type="entry name" value="Putative phosphatase, domain 2"/>
    <property type="match status" value="1"/>
</dbReference>
<keyword evidence="2" id="KW-1185">Reference proteome</keyword>
<dbReference type="Gene3D" id="3.40.50.1000">
    <property type="entry name" value="HAD superfamily/HAD-like"/>
    <property type="match status" value="1"/>
</dbReference>
<dbReference type="SFLD" id="SFLDG01129">
    <property type="entry name" value="C1.5:_HAD__Beta-PGM__Phosphata"/>
    <property type="match status" value="1"/>
</dbReference>
<dbReference type="RefSeq" id="WP_055456578.1">
    <property type="nucleotide sequence ID" value="NZ_CYHE01000012.1"/>
</dbReference>
<dbReference type="InterPro" id="IPR023214">
    <property type="entry name" value="HAD_sf"/>
</dbReference>
<dbReference type="AlphaFoldDB" id="A0A0K6I7L7"/>
<dbReference type="OrthoDB" id="9797743at2"/>
<dbReference type="InterPro" id="IPR006439">
    <property type="entry name" value="HAD-SF_hydro_IA"/>
</dbReference>
<dbReference type="InterPro" id="IPR036412">
    <property type="entry name" value="HAD-like_sf"/>
</dbReference>
<evidence type="ECO:0000313" key="2">
    <source>
        <dbReference type="Proteomes" id="UP000183900"/>
    </source>
</evidence>
<gene>
    <name evidence="1" type="ORF">Ga0061067_11229</name>
</gene>
<dbReference type="NCBIfam" id="TIGR01509">
    <property type="entry name" value="HAD-SF-IA-v3"/>
    <property type="match status" value="1"/>
</dbReference>
<reference evidence="2" key="1">
    <citation type="submission" date="2015-08" db="EMBL/GenBank/DDBJ databases">
        <authorList>
            <person name="Varghese N."/>
        </authorList>
    </citation>
    <scope>NUCLEOTIDE SEQUENCE [LARGE SCALE GENOMIC DNA]</scope>
    <source>
        <strain evidence="2">DSM 23407</strain>
    </source>
</reference>
<dbReference type="InterPro" id="IPR023198">
    <property type="entry name" value="PGP-like_dom2"/>
</dbReference>
<dbReference type="SFLD" id="SFLDG01135">
    <property type="entry name" value="C1.5.6:_HAD__Beta-PGM__Phospha"/>
    <property type="match status" value="1"/>
</dbReference>
<dbReference type="PANTHER" id="PTHR18901:SF38">
    <property type="entry name" value="PSEUDOURIDINE-5'-PHOSPHATASE"/>
    <property type="match status" value="1"/>
</dbReference>
<evidence type="ECO:0000313" key="1">
    <source>
        <dbReference type="EMBL" id="CUA99114.1"/>
    </source>
</evidence>
<dbReference type="Pfam" id="PF00702">
    <property type="entry name" value="Hydrolase"/>
    <property type="match status" value="1"/>
</dbReference>
<sequence length="235" mass="24913">MTTQQIRLVIFDCDGVLVDSEAIALDVLTGALAEKGIHLDADGAARRFLGRSLGSLSETVAAEFGVEIDPPFLNRMREVLYERFRHELQPIAGVAALIGALKDNGIACCVASSSQRERIEFSLSLTGLLDGLAPHIFSATMVENGKPAPDLFLHAAAAMGVEPSACLVIEDSPAGIMAARAAGMGVIAFTGGAHTRHPSYTAALKDLEPDAQFDGMPELLQFVLPSRRPEDLTDA</sequence>
<proteinExistence type="predicted"/>
<dbReference type="CDD" id="cd07526">
    <property type="entry name" value="HAD_BPGM_like"/>
    <property type="match status" value="1"/>
</dbReference>
<dbReference type="EMBL" id="CYHE01000012">
    <property type="protein sequence ID" value="CUA99114.1"/>
    <property type="molecule type" value="Genomic_DNA"/>
</dbReference>
<dbReference type="PANTHER" id="PTHR18901">
    <property type="entry name" value="2-DEOXYGLUCOSE-6-PHOSPHATE PHOSPHATASE 2"/>
    <property type="match status" value="1"/>
</dbReference>
<organism evidence="1 2">
    <name type="scientific">Pannonibacter indicus</name>
    <dbReference type="NCBI Taxonomy" id="466044"/>
    <lineage>
        <taxon>Bacteria</taxon>
        <taxon>Pseudomonadati</taxon>
        <taxon>Pseudomonadota</taxon>
        <taxon>Alphaproteobacteria</taxon>
        <taxon>Hyphomicrobiales</taxon>
        <taxon>Stappiaceae</taxon>
        <taxon>Pannonibacter</taxon>
    </lineage>
</organism>
<name>A0A0K6I7L7_9HYPH</name>
<accession>A0A0K6I7L7</accession>
<dbReference type="Proteomes" id="UP000183900">
    <property type="component" value="Unassembled WGS sequence"/>
</dbReference>